<evidence type="ECO:0000256" key="1">
    <source>
        <dbReference type="SAM" id="Phobius"/>
    </source>
</evidence>
<sequence>MELLFTLAVLVAIALALYILLSPRGKRLSFKTKCLIFSALVFCMTALWSVVYGPDLSILIQAGLIIVVATLAGLLSSRKG</sequence>
<evidence type="ECO:0000313" key="2">
    <source>
        <dbReference type="EMBL" id="ASK44271.1"/>
    </source>
</evidence>
<feature type="transmembrane region" description="Helical" evidence="1">
    <location>
        <begin position="6"/>
        <end position="22"/>
    </location>
</feature>
<organism evidence="2">
    <name type="scientific">Rhizobium rhizogenes</name>
    <name type="common">Agrobacterium rhizogenes</name>
    <dbReference type="NCBI Taxonomy" id="359"/>
    <lineage>
        <taxon>Bacteria</taxon>
        <taxon>Pseudomonadati</taxon>
        <taxon>Pseudomonadota</taxon>
        <taxon>Alphaproteobacteria</taxon>
        <taxon>Hyphomicrobiales</taxon>
        <taxon>Rhizobiaceae</taxon>
        <taxon>Rhizobium/Agrobacterium group</taxon>
        <taxon>Rhizobium</taxon>
    </lineage>
</organism>
<proteinExistence type="predicted"/>
<protein>
    <submittedName>
        <fullName evidence="2">Uncharacterized protein</fullName>
    </submittedName>
</protein>
<geneLocation type="plasmid" evidence="2">
    <name>pTi_CFBP1935</name>
</geneLocation>
<accession>A0A2Z2PQ05</accession>
<feature type="transmembrane region" description="Helical" evidence="1">
    <location>
        <begin position="34"/>
        <end position="52"/>
    </location>
</feature>
<reference evidence="2" key="1">
    <citation type="submission" date="2016-10" db="EMBL/GenBank/DDBJ databases">
        <title>Agrobacterium Ti plasmids: Classification based on T-DNA and Vir regions organization.</title>
        <authorList>
            <person name="Nabi N."/>
            <person name="Vial L."/>
            <person name="Ben Hafsa A."/>
            <person name="Chapulliot D."/>
            <person name="Berard A."/>
            <person name="Chauveau A."/>
            <person name="Le Paslier M.-C."/>
            <person name="Harzallah Skhiri F."/>
            <person name="Brunel D."/>
            <person name="Nesme X."/>
            <person name="Chaouachi M."/>
        </authorList>
    </citation>
    <scope>NUCLEOTIDE SEQUENCE</scope>
    <source>
        <strain evidence="2">CFBP1935</strain>
        <plasmid evidence="2">pTi_CFBP1935</plasmid>
    </source>
</reference>
<dbReference type="AlphaFoldDB" id="A0A2Z2PQ05"/>
<name>A0A2Z2PQ05_RHIRH</name>
<dbReference type="EMBL" id="KY000045">
    <property type="protein sequence ID" value="ASK44271.1"/>
    <property type="molecule type" value="Genomic_DNA"/>
</dbReference>
<dbReference type="RefSeq" id="WP_172691174.1">
    <property type="nucleotide sequence ID" value="NZ_KY000045.1"/>
</dbReference>
<keyword evidence="1" id="KW-1133">Transmembrane helix</keyword>
<keyword evidence="1" id="KW-0472">Membrane</keyword>
<keyword evidence="1" id="KW-0812">Transmembrane</keyword>
<keyword evidence="2" id="KW-0614">Plasmid</keyword>
<feature type="transmembrane region" description="Helical" evidence="1">
    <location>
        <begin position="58"/>
        <end position="75"/>
    </location>
</feature>